<dbReference type="Gene3D" id="1.10.3290.10">
    <property type="entry name" value="Fido-like domain"/>
    <property type="match status" value="1"/>
</dbReference>
<sequence length="197" mass="23104">MRDKYGAYHDRYCYPDSDVLTNLLNLRDGDELAEAEIAFTAERYRTYQSELTSIDQFTFSHLQHLHTYLFQDLYHWAGQLREVDISKGDTRFCTVPRIAVEGETLFQIIPTLANIHDQEKLIEEVASLFCEINLLHPFREGNGRVQRFFFEEMLFVLGYDLTWPDLTKDQWIEANIAGVYLDLEPLKAIFRQAIAKL</sequence>
<keyword evidence="10" id="KW-1185">Reference proteome</keyword>
<comment type="catalytic activity">
    <reaction evidence="6">
        <text>L-threonyl-[protein] + ATP = 3-O-(5'-adenylyl)-L-threonyl-[protein] + diphosphate</text>
        <dbReference type="Rhea" id="RHEA:54292"/>
        <dbReference type="Rhea" id="RHEA-COMP:11060"/>
        <dbReference type="Rhea" id="RHEA-COMP:13847"/>
        <dbReference type="ChEBI" id="CHEBI:30013"/>
        <dbReference type="ChEBI" id="CHEBI:30616"/>
        <dbReference type="ChEBI" id="CHEBI:33019"/>
        <dbReference type="ChEBI" id="CHEBI:138113"/>
        <dbReference type="EC" id="2.7.7.108"/>
    </reaction>
</comment>
<accession>A0ABY5LIP4</accession>
<evidence type="ECO:0000256" key="2">
    <source>
        <dbReference type="ARBA" id="ARBA00022695"/>
    </source>
</evidence>
<reference evidence="9" key="1">
    <citation type="submission" date="2022-07" db="EMBL/GenBank/DDBJ databases">
        <title>Complete genome of Vibrio japonicus strain JCM 31412T and phylogenomic assessment of the Nereis clade of the genus Vibrio.</title>
        <authorList>
            <person name="Shlafstein M.D."/>
            <person name="Emsley S.A."/>
            <person name="Ushijima B."/>
            <person name="Videau P."/>
            <person name="Saw J.H."/>
        </authorList>
    </citation>
    <scope>NUCLEOTIDE SEQUENCE</scope>
    <source>
        <strain evidence="9">JCM 31412</strain>
    </source>
</reference>
<evidence type="ECO:0000259" key="8">
    <source>
        <dbReference type="PROSITE" id="PS51459"/>
    </source>
</evidence>
<dbReference type="SUPFAM" id="SSF140931">
    <property type="entry name" value="Fic-like"/>
    <property type="match status" value="1"/>
</dbReference>
<evidence type="ECO:0000256" key="5">
    <source>
        <dbReference type="ARBA" id="ARBA00034531"/>
    </source>
</evidence>
<dbReference type="RefSeq" id="WP_257085649.1">
    <property type="nucleotide sequence ID" value="NZ_CP102097.1"/>
</dbReference>
<organism evidence="9 10">
    <name type="scientific">Vibrio japonicus</name>
    <dbReference type="NCBI Taxonomy" id="1824638"/>
    <lineage>
        <taxon>Bacteria</taxon>
        <taxon>Pseudomonadati</taxon>
        <taxon>Pseudomonadota</taxon>
        <taxon>Gammaproteobacteria</taxon>
        <taxon>Vibrionales</taxon>
        <taxon>Vibrionaceae</taxon>
        <taxon>Vibrio</taxon>
    </lineage>
</organism>
<keyword evidence="4" id="KW-0067">ATP-binding</keyword>
<dbReference type="PANTHER" id="PTHR39560">
    <property type="entry name" value="PROTEIN ADENYLYLTRANSFERASE FIC-RELATED"/>
    <property type="match status" value="1"/>
</dbReference>
<dbReference type="EMBL" id="CP102097">
    <property type="protein sequence ID" value="UUM31929.1"/>
    <property type="molecule type" value="Genomic_DNA"/>
</dbReference>
<evidence type="ECO:0000256" key="3">
    <source>
        <dbReference type="ARBA" id="ARBA00022741"/>
    </source>
</evidence>
<protein>
    <recommendedName>
        <fullName evidence="5">protein adenylyltransferase</fullName>
        <ecNumber evidence="5">2.7.7.108</ecNumber>
    </recommendedName>
</protein>
<dbReference type="EC" id="2.7.7.108" evidence="5"/>
<evidence type="ECO:0000313" key="10">
    <source>
        <dbReference type="Proteomes" id="UP001058602"/>
    </source>
</evidence>
<proteinExistence type="predicted"/>
<gene>
    <name evidence="9" type="ORF">NP165_16635</name>
</gene>
<dbReference type="PROSITE" id="PS51459">
    <property type="entry name" value="FIDO"/>
    <property type="match status" value="1"/>
</dbReference>
<evidence type="ECO:0000313" key="9">
    <source>
        <dbReference type="EMBL" id="UUM31929.1"/>
    </source>
</evidence>
<evidence type="ECO:0000256" key="1">
    <source>
        <dbReference type="ARBA" id="ARBA00022679"/>
    </source>
</evidence>
<dbReference type="PANTHER" id="PTHR39560:SF1">
    <property type="entry name" value="PROTEIN ADENYLYLTRANSFERASE FIC-RELATED"/>
    <property type="match status" value="1"/>
</dbReference>
<evidence type="ECO:0000256" key="4">
    <source>
        <dbReference type="ARBA" id="ARBA00022840"/>
    </source>
</evidence>
<comment type="catalytic activity">
    <reaction evidence="7">
        <text>L-tyrosyl-[protein] + ATP = O-(5'-adenylyl)-L-tyrosyl-[protein] + diphosphate</text>
        <dbReference type="Rhea" id="RHEA:54288"/>
        <dbReference type="Rhea" id="RHEA-COMP:10136"/>
        <dbReference type="Rhea" id="RHEA-COMP:13846"/>
        <dbReference type="ChEBI" id="CHEBI:30616"/>
        <dbReference type="ChEBI" id="CHEBI:33019"/>
        <dbReference type="ChEBI" id="CHEBI:46858"/>
        <dbReference type="ChEBI" id="CHEBI:83624"/>
        <dbReference type="EC" id="2.7.7.108"/>
    </reaction>
</comment>
<dbReference type="Pfam" id="PF02661">
    <property type="entry name" value="Fic"/>
    <property type="match status" value="1"/>
</dbReference>
<keyword evidence="1" id="KW-0808">Transferase</keyword>
<keyword evidence="2" id="KW-0548">Nucleotidyltransferase</keyword>
<dbReference type="Proteomes" id="UP001058602">
    <property type="component" value="Chromosome 2"/>
</dbReference>
<name>A0ABY5LIP4_9VIBR</name>
<feature type="domain" description="Fido" evidence="8">
    <location>
        <begin position="57"/>
        <end position="192"/>
    </location>
</feature>
<dbReference type="InterPro" id="IPR003812">
    <property type="entry name" value="Fido"/>
</dbReference>
<dbReference type="InterPro" id="IPR036597">
    <property type="entry name" value="Fido-like_dom_sf"/>
</dbReference>
<keyword evidence="3" id="KW-0547">Nucleotide-binding</keyword>
<evidence type="ECO:0000256" key="6">
    <source>
        <dbReference type="ARBA" id="ARBA00047939"/>
    </source>
</evidence>
<evidence type="ECO:0000256" key="7">
    <source>
        <dbReference type="ARBA" id="ARBA00048696"/>
    </source>
</evidence>